<dbReference type="GO" id="GO:0090729">
    <property type="term" value="F:toxin activity"/>
    <property type="evidence" value="ECO:0007669"/>
    <property type="project" value="UniProtKB-KW"/>
</dbReference>
<dbReference type="RefSeq" id="WP_052111992.1">
    <property type="nucleotide sequence ID" value="NZ_AVPK01000003.1"/>
</dbReference>
<dbReference type="eggNOG" id="COG1848">
    <property type="taxonomic scope" value="Bacteria"/>
</dbReference>
<evidence type="ECO:0000256" key="3">
    <source>
        <dbReference type="ARBA" id="ARBA00022723"/>
    </source>
</evidence>
<comment type="cofactor">
    <cofactor evidence="6">
        <name>Mg(2+)</name>
        <dbReference type="ChEBI" id="CHEBI:18420"/>
    </cofactor>
</comment>
<organism evidence="8 9">
    <name type="scientific">Knoellia subterranea KCTC 19937</name>
    <dbReference type="NCBI Taxonomy" id="1385521"/>
    <lineage>
        <taxon>Bacteria</taxon>
        <taxon>Bacillati</taxon>
        <taxon>Actinomycetota</taxon>
        <taxon>Actinomycetes</taxon>
        <taxon>Micrococcales</taxon>
        <taxon>Intrasporangiaceae</taxon>
        <taxon>Knoellia</taxon>
    </lineage>
</organism>
<keyword evidence="4 6" id="KW-0378">Hydrolase</keyword>
<name>A0A0A0JL82_9MICO</name>
<evidence type="ECO:0000259" key="7">
    <source>
        <dbReference type="Pfam" id="PF01850"/>
    </source>
</evidence>
<evidence type="ECO:0000313" key="9">
    <source>
        <dbReference type="Proteomes" id="UP000030011"/>
    </source>
</evidence>
<dbReference type="GO" id="GO:0000287">
    <property type="term" value="F:magnesium ion binding"/>
    <property type="evidence" value="ECO:0007669"/>
    <property type="project" value="UniProtKB-UniRule"/>
</dbReference>
<reference evidence="8 9" key="1">
    <citation type="submission" date="2013-08" db="EMBL/GenBank/DDBJ databases">
        <title>The genome sequence of Knoellia subterranea.</title>
        <authorList>
            <person name="Zhu W."/>
            <person name="Wang G."/>
        </authorList>
    </citation>
    <scope>NUCLEOTIDE SEQUENCE [LARGE SCALE GENOMIC DNA]</scope>
    <source>
        <strain evidence="8 9">KCTC 19937</strain>
    </source>
</reference>
<evidence type="ECO:0000256" key="6">
    <source>
        <dbReference type="HAMAP-Rule" id="MF_00265"/>
    </source>
</evidence>
<dbReference type="GO" id="GO:0045926">
    <property type="term" value="P:negative regulation of growth"/>
    <property type="evidence" value="ECO:0007669"/>
    <property type="project" value="UniProtKB-ARBA"/>
</dbReference>
<dbReference type="NCBIfam" id="TIGR00028">
    <property type="entry name" value="Mtu_PIN_fam"/>
    <property type="match status" value="1"/>
</dbReference>
<dbReference type="Proteomes" id="UP000030011">
    <property type="component" value="Unassembled WGS sequence"/>
</dbReference>
<keyword evidence="1 6" id="KW-1277">Toxin-antitoxin system</keyword>
<keyword evidence="9" id="KW-1185">Reference proteome</keyword>
<dbReference type="InterPro" id="IPR022907">
    <property type="entry name" value="VapC_family"/>
</dbReference>
<feature type="binding site" evidence="6">
    <location>
        <position position="108"/>
    </location>
    <ligand>
        <name>Mg(2+)</name>
        <dbReference type="ChEBI" id="CHEBI:18420"/>
    </ligand>
</feature>
<dbReference type="HAMAP" id="MF_00265">
    <property type="entry name" value="VapC_Nob1"/>
    <property type="match status" value="1"/>
</dbReference>
<comment type="function">
    <text evidence="6">Toxic component of a toxin-antitoxin (TA) system. An RNase.</text>
</comment>
<dbReference type="Pfam" id="PF01850">
    <property type="entry name" value="PIN"/>
    <property type="match status" value="1"/>
</dbReference>
<comment type="similarity">
    <text evidence="6">Belongs to the PINc/VapC protein family.</text>
</comment>
<dbReference type="InterPro" id="IPR002716">
    <property type="entry name" value="PIN_dom"/>
</dbReference>
<dbReference type="GO" id="GO:0003677">
    <property type="term" value="F:DNA binding"/>
    <property type="evidence" value="ECO:0007669"/>
    <property type="project" value="UniProtKB-KW"/>
</dbReference>
<accession>A0A0A0JL82</accession>
<dbReference type="STRING" id="1385521.N803_10595"/>
<keyword evidence="2 6" id="KW-0540">Nuclease</keyword>
<dbReference type="InterPro" id="IPR029060">
    <property type="entry name" value="PIN-like_dom_sf"/>
</dbReference>
<dbReference type="Gene3D" id="3.40.50.1010">
    <property type="entry name" value="5'-nuclease"/>
    <property type="match status" value="1"/>
</dbReference>
<feature type="binding site" evidence="6">
    <location>
        <position position="5"/>
    </location>
    <ligand>
        <name>Mg(2+)</name>
        <dbReference type="ChEBI" id="CHEBI:18420"/>
    </ligand>
</feature>
<dbReference type="GO" id="GO:0004540">
    <property type="term" value="F:RNA nuclease activity"/>
    <property type="evidence" value="ECO:0007669"/>
    <property type="project" value="InterPro"/>
</dbReference>
<dbReference type="OrthoDB" id="556169at2"/>
<dbReference type="EMBL" id="AVPK01000003">
    <property type="protein sequence ID" value="KGN38200.1"/>
    <property type="molecule type" value="Genomic_DNA"/>
</dbReference>
<dbReference type="InterPro" id="IPR006226">
    <property type="entry name" value="Mtu_PIN"/>
</dbReference>
<gene>
    <name evidence="6" type="primary">vapC</name>
    <name evidence="8" type="ORF">N803_10595</name>
</gene>
<evidence type="ECO:0000256" key="4">
    <source>
        <dbReference type="ARBA" id="ARBA00022801"/>
    </source>
</evidence>
<keyword evidence="8" id="KW-0238">DNA-binding</keyword>
<keyword evidence="5 6" id="KW-0460">Magnesium</keyword>
<evidence type="ECO:0000256" key="1">
    <source>
        <dbReference type="ARBA" id="ARBA00022649"/>
    </source>
</evidence>
<dbReference type="AlphaFoldDB" id="A0A0A0JL82"/>
<evidence type="ECO:0000256" key="2">
    <source>
        <dbReference type="ARBA" id="ARBA00022722"/>
    </source>
</evidence>
<sequence length="141" mass="15339">MIAFDVNVFVYAIDRTCEHHAEAREVLEAALGGAETVAVLESTLVSTARIVTHPRLMSSPLRPEEALEFCAAVRGAPAALSTPPMPAAWGHFHDLVMQLGMRGSDLSDVWLTAQATALGARFVTYDRGFWRFPDLDVTILG</sequence>
<dbReference type="SUPFAM" id="SSF88723">
    <property type="entry name" value="PIN domain-like"/>
    <property type="match status" value="1"/>
</dbReference>
<proteinExistence type="inferred from homology"/>
<protein>
    <recommendedName>
        <fullName evidence="6">Ribonuclease VapC</fullName>
        <shortName evidence="6">RNase VapC</shortName>
        <ecNumber evidence="6">3.1.-.-</ecNumber>
    </recommendedName>
    <alternativeName>
        <fullName evidence="6">Toxin VapC</fullName>
    </alternativeName>
</protein>
<evidence type="ECO:0000256" key="5">
    <source>
        <dbReference type="ARBA" id="ARBA00022842"/>
    </source>
</evidence>
<dbReference type="GO" id="GO:0016788">
    <property type="term" value="F:hydrolase activity, acting on ester bonds"/>
    <property type="evidence" value="ECO:0007669"/>
    <property type="project" value="InterPro"/>
</dbReference>
<evidence type="ECO:0000313" key="8">
    <source>
        <dbReference type="EMBL" id="KGN38200.1"/>
    </source>
</evidence>
<keyword evidence="3 6" id="KW-0479">Metal-binding</keyword>
<keyword evidence="6" id="KW-0800">Toxin</keyword>
<feature type="domain" description="PIN" evidence="7">
    <location>
        <begin position="4"/>
        <end position="132"/>
    </location>
</feature>
<comment type="caution">
    <text evidence="8">The sequence shown here is derived from an EMBL/GenBank/DDBJ whole genome shotgun (WGS) entry which is preliminary data.</text>
</comment>
<dbReference type="EC" id="3.1.-.-" evidence="6"/>